<feature type="non-terminal residue" evidence="1">
    <location>
        <position position="355"/>
    </location>
</feature>
<dbReference type="AlphaFoldDB" id="A0A0F8XA02"/>
<feature type="non-terminal residue" evidence="1">
    <location>
        <position position="1"/>
    </location>
</feature>
<sequence>AVNQWSVGPTPAISYPLGKLTERFSSVDRQQTDTDGQTLGEYVIQNPDVELADVLFLNRDALEEVNTKEVVARAFADGDPSALVMPDFIDVPGSSFWETLTDEMIFPFGKYESFGQVITSPSPAALNHVWRSVFTAFGQEDSEVMGFLFGQMTNYQMTSEVIYALQHLEATEGLATEISDLAIERQELVESTTLEIFTDPNGEVGVLNPTAEGADDLINLNEKIKRLEMTYLARAHSNAAGTSFIRGLTGSFLPATPKMFDWAQEESAAYWDQRNLAEETLIRGSGNAADFIKTLLKTDAFRHDLPKATSSQDAWHYVLLVAACIFFADVFMRRVQISFAWVPPLAVSLGERSLG</sequence>
<gene>
    <name evidence="1" type="ORF">LCGC14_3050640</name>
</gene>
<dbReference type="EMBL" id="LAZR01064284">
    <property type="protein sequence ID" value="KKK57820.1"/>
    <property type="molecule type" value="Genomic_DNA"/>
</dbReference>
<name>A0A0F8XA02_9ZZZZ</name>
<comment type="caution">
    <text evidence="1">The sequence shown here is derived from an EMBL/GenBank/DDBJ whole genome shotgun (WGS) entry which is preliminary data.</text>
</comment>
<evidence type="ECO:0000313" key="1">
    <source>
        <dbReference type="EMBL" id="KKK57820.1"/>
    </source>
</evidence>
<reference evidence="1" key="1">
    <citation type="journal article" date="2015" name="Nature">
        <title>Complex archaea that bridge the gap between prokaryotes and eukaryotes.</title>
        <authorList>
            <person name="Spang A."/>
            <person name="Saw J.H."/>
            <person name="Jorgensen S.L."/>
            <person name="Zaremba-Niedzwiedzka K."/>
            <person name="Martijn J."/>
            <person name="Lind A.E."/>
            <person name="van Eijk R."/>
            <person name="Schleper C."/>
            <person name="Guy L."/>
            <person name="Ettema T.J."/>
        </authorList>
    </citation>
    <scope>NUCLEOTIDE SEQUENCE</scope>
</reference>
<organism evidence="1">
    <name type="scientific">marine sediment metagenome</name>
    <dbReference type="NCBI Taxonomy" id="412755"/>
    <lineage>
        <taxon>unclassified sequences</taxon>
        <taxon>metagenomes</taxon>
        <taxon>ecological metagenomes</taxon>
    </lineage>
</organism>
<proteinExistence type="predicted"/>
<accession>A0A0F8XA02</accession>
<protein>
    <submittedName>
        <fullName evidence="1">Uncharacterized protein</fullName>
    </submittedName>
</protein>